<dbReference type="GO" id="GO:0031624">
    <property type="term" value="F:ubiquitin conjugating enzyme binding"/>
    <property type="evidence" value="ECO:0007669"/>
    <property type="project" value="TreeGrafter"/>
</dbReference>
<dbReference type="GO" id="GO:0005634">
    <property type="term" value="C:nucleus"/>
    <property type="evidence" value="ECO:0007669"/>
    <property type="project" value="TreeGrafter"/>
</dbReference>
<dbReference type="InterPro" id="IPR019193">
    <property type="entry name" value="UBQ-conj_enz_E2-bd_prot"/>
</dbReference>
<evidence type="ECO:0000256" key="1">
    <source>
        <dbReference type="SAM" id="MobiDB-lite"/>
    </source>
</evidence>
<evidence type="ECO:0008006" key="4">
    <source>
        <dbReference type="Google" id="ProtNLM"/>
    </source>
</evidence>
<dbReference type="GO" id="GO:0030332">
    <property type="term" value="F:cyclin binding"/>
    <property type="evidence" value="ECO:0007669"/>
    <property type="project" value="TreeGrafter"/>
</dbReference>
<dbReference type="EMBL" id="LT671821">
    <property type="protein sequence ID" value="SHO76340.1"/>
    <property type="molecule type" value="Genomic_DNA"/>
</dbReference>
<gene>
    <name evidence="2" type="ORF">MSYG_0678</name>
</gene>
<dbReference type="AlphaFoldDB" id="A0A1M8A1J3"/>
<accession>A0A1M8A1J3</accession>
<sequence length="416" mass="46288">MAAPSAQKRARSPEVPDGTFVPRTRADRQEATVALEYQRHIQRVTAFVHTDSAQSLSADLVCRVAPADGGVWRVVLEHPQLAYLHVDVRWPLEPGVYTAPFQDGFEVAIPVAPQPMHAVFSASWLQQWHTLDSLQCAGCGARLVTFPVRADVRALPSASWEELVDAWMCHGDQRLNVSVTRGRESVGTARLPAATEVWVGSFLVKTSSTHLDPGTVCISPAKQNNCWEMHSPLYAAATSYGLASHTERYTNQQHPSYPLMCRTCGTTLGAALEQPGPAPVVLQWLPFRVVPGGGETPRDLLGQVLSQYMLEQTERQAVHHFLLSETDGDDTRPRLLLWLFQPWLELQIPGQPLYHACKILFRLVPVAPPVPYSTLLLPRDACDEVAETLRVSSLIYPRTRRVLGQWHIGWLPRSID</sequence>
<evidence type="ECO:0000313" key="2">
    <source>
        <dbReference type="EMBL" id="SHO76340.1"/>
    </source>
</evidence>
<dbReference type="GO" id="GO:0005829">
    <property type="term" value="C:cytosol"/>
    <property type="evidence" value="ECO:0007669"/>
    <property type="project" value="TreeGrafter"/>
</dbReference>
<dbReference type="PANTHER" id="PTHR31531:SF2">
    <property type="entry name" value="E3 UBIQUITIN-PROTEIN LIGASE E3D"/>
    <property type="match status" value="1"/>
</dbReference>
<dbReference type="GO" id="GO:0006513">
    <property type="term" value="P:protein monoubiquitination"/>
    <property type="evidence" value="ECO:0007669"/>
    <property type="project" value="TreeGrafter"/>
</dbReference>
<dbReference type="GO" id="GO:0043161">
    <property type="term" value="P:proteasome-mediated ubiquitin-dependent protein catabolic process"/>
    <property type="evidence" value="ECO:0007669"/>
    <property type="project" value="TreeGrafter"/>
</dbReference>
<dbReference type="VEuPathDB" id="FungiDB:MSYG_0678"/>
<evidence type="ECO:0000313" key="3">
    <source>
        <dbReference type="Proteomes" id="UP000186303"/>
    </source>
</evidence>
<reference evidence="3" key="1">
    <citation type="journal article" date="2017" name="Nucleic Acids Res.">
        <title>Proteogenomics produces comprehensive and highly accurate protein-coding gene annotation in a complete genome assembly of Malassezia sympodialis.</title>
        <authorList>
            <person name="Zhu Y."/>
            <person name="Engstroem P.G."/>
            <person name="Tellgren-Roth C."/>
            <person name="Baudo C.D."/>
            <person name="Kennell J.C."/>
            <person name="Sun S."/>
            <person name="Billmyre R.B."/>
            <person name="Schroeder M.S."/>
            <person name="Andersson A."/>
            <person name="Holm T."/>
            <person name="Sigurgeirsson B."/>
            <person name="Wu G."/>
            <person name="Sankaranarayanan S.R."/>
            <person name="Siddharthan R."/>
            <person name="Sanyal K."/>
            <person name="Lundeberg J."/>
            <person name="Nystedt B."/>
            <person name="Boekhout T."/>
            <person name="Dawson T.L. Jr."/>
            <person name="Heitman J."/>
            <person name="Scheynius A."/>
            <person name="Lehtioe J."/>
        </authorList>
    </citation>
    <scope>NUCLEOTIDE SEQUENCE [LARGE SCALE GENOMIC DNA]</scope>
    <source>
        <strain evidence="3">ATCC 42132</strain>
    </source>
</reference>
<feature type="region of interest" description="Disordered" evidence="1">
    <location>
        <begin position="1"/>
        <end position="25"/>
    </location>
</feature>
<keyword evidence="3" id="KW-1185">Reference proteome</keyword>
<dbReference type="GO" id="GO:0051865">
    <property type="term" value="P:protein autoubiquitination"/>
    <property type="evidence" value="ECO:0007669"/>
    <property type="project" value="TreeGrafter"/>
</dbReference>
<name>A0A1M8A1J3_MALS4</name>
<organism evidence="2 3">
    <name type="scientific">Malassezia sympodialis (strain ATCC 42132)</name>
    <name type="common">Atopic eczema-associated yeast</name>
    <dbReference type="NCBI Taxonomy" id="1230383"/>
    <lineage>
        <taxon>Eukaryota</taxon>
        <taxon>Fungi</taxon>
        <taxon>Dikarya</taxon>
        <taxon>Basidiomycota</taxon>
        <taxon>Ustilaginomycotina</taxon>
        <taxon>Malasseziomycetes</taxon>
        <taxon>Malasseziales</taxon>
        <taxon>Malasseziaceae</taxon>
        <taxon>Malassezia</taxon>
    </lineage>
</organism>
<proteinExistence type="predicted"/>
<dbReference type="Pfam" id="PF09814">
    <property type="entry name" value="HECT_2"/>
    <property type="match status" value="1"/>
</dbReference>
<dbReference type="GO" id="GO:0000209">
    <property type="term" value="P:protein polyubiquitination"/>
    <property type="evidence" value="ECO:0007669"/>
    <property type="project" value="TreeGrafter"/>
</dbReference>
<dbReference type="GO" id="GO:0000151">
    <property type="term" value="C:ubiquitin ligase complex"/>
    <property type="evidence" value="ECO:0007669"/>
    <property type="project" value="TreeGrafter"/>
</dbReference>
<dbReference type="GO" id="GO:0061630">
    <property type="term" value="F:ubiquitin protein ligase activity"/>
    <property type="evidence" value="ECO:0007669"/>
    <property type="project" value="TreeGrafter"/>
</dbReference>
<dbReference type="Proteomes" id="UP000186303">
    <property type="component" value="Chromosome 1"/>
</dbReference>
<protein>
    <recommendedName>
        <fullName evidence="4">HECT-type E3 ubiquitin transferase E3D</fullName>
    </recommendedName>
</protein>
<dbReference type="PANTHER" id="PTHR31531">
    <property type="entry name" value="E3 UBIQUITIN-PROTEIN LIGASE E3D FAMILY MEMBER"/>
    <property type="match status" value="1"/>
</dbReference>
<dbReference type="STRING" id="1230383.A0A1M8A1J3"/>
<dbReference type="OrthoDB" id="66510at2759"/>